<evidence type="ECO:0000256" key="1">
    <source>
        <dbReference type="SAM" id="Phobius"/>
    </source>
</evidence>
<protein>
    <submittedName>
        <fullName evidence="2">Uncharacterized protein</fullName>
    </submittedName>
</protein>
<evidence type="ECO:0000313" key="2">
    <source>
        <dbReference type="EMBL" id="MPM70794.1"/>
    </source>
</evidence>
<dbReference type="AlphaFoldDB" id="A0A645C8J4"/>
<sequence length="31" mass="3538">MEHISSDTNVGLTLFALNAIITLYFRKENLL</sequence>
<keyword evidence="1" id="KW-1133">Transmembrane helix</keyword>
<organism evidence="2">
    <name type="scientific">bioreactor metagenome</name>
    <dbReference type="NCBI Taxonomy" id="1076179"/>
    <lineage>
        <taxon>unclassified sequences</taxon>
        <taxon>metagenomes</taxon>
        <taxon>ecological metagenomes</taxon>
    </lineage>
</organism>
<reference evidence="2" key="1">
    <citation type="submission" date="2019-08" db="EMBL/GenBank/DDBJ databases">
        <authorList>
            <person name="Kucharzyk K."/>
            <person name="Murdoch R.W."/>
            <person name="Higgins S."/>
            <person name="Loffler F."/>
        </authorList>
    </citation>
    <scope>NUCLEOTIDE SEQUENCE</scope>
</reference>
<keyword evidence="1" id="KW-0472">Membrane</keyword>
<feature type="transmembrane region" description="Helical" evidence="1">
    <location>
        <begin position="6"/>
        <end position="25"/>
    </location>
</feature>
<gene>
    <name evidence="2" type="ORF">SDC9_117754</name>
</gene>
<comment type="caution">
    <text evidence="2">The sequence shown here is derived from an EMBL/GenBank/DDBJ whole genome shotgun (WGS) entry which is preliminary data.</text>
</comment>
<name>A0A645C8J4_9ZZZZ</name>
<proteinExistence type="predicted"/>
<accession>A0A645C8J4</accession>
<keyword evidence="1" id="KW-0812">Transmembrane</keyword>
<dbReference type="EMBL" id="VSSQ01023696">
    <property type="protein sequence ID" value="MPM70794.1"/>
    <property type="molecule type" value="Genomic_DNA"/>
</dbReference>